<evidence type="ECO:0000256" key="4">
    <source>
        <dbReference type="ARBA" id="ARBA00023136"/>
    </source>
</evidence>
<dbReference type="EMBL" id="JBAWTH010000039">
    <property type="protein sequence ID" value="KAL2283967.1"/>
    <property type="molecule type" value="Genomic_DNA"/>
</dbReference>
<dbReference type="SUPFAM" id="SSF81321">
    <property type="entry name" value="Family A G protein-coupled receptor-like"/>
    <property type="match status" value="1"/>
</dbReference>
<feature type="transmembrane region" description="Helical" evidence="6">
    <location>
        <begin position="171"/>
        <end position="195"/>
    </location>
</feature>
<organism evidence="7 8">
    <name type="scientific">Diaporthe vaccinii</name>
    <dbReference type="NCBI Taxonomy" id="105482"/>
    <lineage>
        <taxon>Eukaryota</taxon>
        <taxon>Fungi</taxon>
        <taxon>Dikarya</taxon>
        <taxon>Ascomycota</taxon>
        <taxon>Pezizomycotina</taxon>
        <taxon>Sordariomycetes</taxon>
        <taxon>Sordariomycetidae</taxon>
        <taxon>Diaporthales</taxon>
        <taxon>Diaporthaceae</taxon>
        <taxon>Diaporthe</taxon>
        <taxon>Diaporthe eres species complex</taxon>
    </lineage>
</organism>
<accession>A0ABR4ENG2</accession>
<keyword evidence="8" id="KW-1185">Reference proteome</keyword>
<evidence type="ECO:0008006" key="9">
    <source>
        <dbReference type="Google" id="ProtNLM"/>
    </source>
</evidence>
<feature type="transmembrane region" description="Helical" evidence="6">
    <location>
        <begin position="256"/>
        <end position="279"/>
    </location>
</feature>
<protein>
    <recommendedName>
        <fullName evidence="9">Integral membrane protein</fullName>
    </recommendedName>
</protein>
<comment type="subcellular location">
    <subcellularLocation>
        <location evidence="1">Membrane</location>
        <topology evidence="1">Multi-pass membrane protein</topology>
    </subcellularLocation>
</comment>
<dbReference type="PANTHER" id="PTHR23112:SF37">
    <property type="entry name" value="G PROTEIN-COUPLED RECEPTOR GPR1"/>
    <property type="match status" value="1"/>
</dbReference>
<evidence type="ECO:0000256" key="2">
    <source>
        <dbReference type="ARBA" id="ARBA00022692"/>
    </source>
</evidence>
<evidence type="ECO:0000256" key="6">
    <source>
        <dbReference type="SAM" id="Phobius"/>
    </source>
</evidence>
<dbReference type="PANTHER" id="PTHR23112">
    <property type="entry name" value="G PROTEIN-COUPLED RECEPTOR 157-RELATED"/>
    <property type="match status" value="1"/>
</dbReference>
<feature type="compositionally biased region" description="Polar residues" evidence="5">
    <location>
        <begin position="476"/>
        <end position="486"/>
    </location>
</feature>
<gene>
    <name evidence="7" type="ORF">FJTKL_09210</name>
</gene>
<feature type="transmembrane region" description="Helical" evidence="6">
    <location>
        <begin position="23"/>
        <end position="47"/>
    </location>
</feature>
<evidence type="ECO:0000256" key="3">
    <source>
        <dbReference type="ARBA" id="ARBA00022989"/>
    </source>
</evidence>
<feature type="transmembrane region" description="Helical" evidence="6">
    <location>
        <begin position="131"/>
        <end position="151"/>
    </location>
</feature>
<sequence length="486" mass="54478">MDDPNFTDSITPLPALYRRCQTAMLVLGMISLVTTSLLFFHITYRLIIWKINDARPQEIQPHRATDSTSGAQVDLSLGLSEAQYFQTRQKQPAGDAAATTSTQTPVPHDPPARRDTAQSVISRRQKPPNPLLLLIYNLLFSDIALSCAYVNNAVWLYKDMIEVGSTTCLAQGWIVSFGCLATSGFLFTISIFSYFGIIRGHKPTTRVVVAACAAVWALSVFLASLGLLFINVEDYYKRQVLWCWIGEEHRLWRLSIYVWGFTAMSGTCFLYSIIFYRLWRENRSSRFMPRRPHSVTSSSRARADDSTPLRPSGHHPAFLVYPCIYTFTGTPLILGSLIPTLERIPAFMGTAGALLAATGLLDSVLWSYIIVFSDKADIRNTGLDQFTFMRTPEGRNLGNIVYVQGGQDKWKRQSWHSKKDKGWWRLGDRNSSQPSLPSQQPQSDGGIQMDIVTTVVVDDSSVDPSSRQSRDRGYSTDVSSSPSHMK</sequence>
<feature type="transmembrane region" description="Helical" evidence="6">
    <location>
        <begin position="344"/>
        <end position="371"/>
    </location>
</feature>
<feature type="region of interest" description="Disordered" evidence="5">
    <location>
        <begin position="289"/>
        <end position="310"/>
    </location>
</feature>
<feature type="transmembrane region" description="Helical" evidence="6">
    <location>
        <begin position="318"/>
        <end position="338"/>
    </location>
</feature>
<evidence type="ECO:0000313" key="8">
    <source>
        <dbReference type="Proteomes" id="UP001600888"/>
    </source>
</evidence>
<dbReference type="EMBL" id="JBAWTH010000039">
    <property type="protein sequence ID" value="KAL2283968.1"/>
    <property type="molecule type" value="Genomic_DNA"/>
</dbReference>
<feature type="region of interest" description="Disordered" evidence="5">
    <location>
        <begin position="91"/>
        <end position="122"/>
    </location>
</feature>
<proteinExistence type="predicted"/>
<keyword evidence="3 6" id="KW-1133">Transmembrane helix</keyword>
<reference evidence="7 8" key="1">
    <citation type="submission" date="2024-03" db="EMBL/GenBank/DDBJ databases">
        <title>A high-quality draft genome sequence of Diaporthe vaccinii, a causative agent of upright dieback and viscid rot disease in cranberry plants.</title>
        <authorList>
            <person name="Sarrasin M."/>
            <person name="Lang B.F."/>
            <person name="Burger G."/>
        </authorList>
    </citation>
    <scope>NUCLEOTIDE SEQUENCE [LARGE SCALE GENOMIC DNA]</scope>
    <source>
        <strain evidence="7 8">IS7</strain>
    </source>
</reference>
<feature type="compositionally biased region" description="Low complexity" evidence="5">
    <location>
        <begin position="431"/>
        <end position="443"/>
    </location>
</feature>
<dbReference type="Pfam" id="PF00001">
    <property type="entry name" value="7tm_1"/>
    <property type="match status" value="1"/>
</dbReference>
<name>A0ABR4ENG2_9PEZI</name>
<dbReference type="EMBL" id="JBAWTH010000039">
    <property type="protein sequence ID" value="KAL2283966.1"/>
    <property type="molecule type" value="Genomic_DNA"/>
</dbReference>
<feature type="region of interest" description="Disordered" evidence="5">
    <location>
        <begin position="426"/>
        <end position="486"/>
    </location>
</feature>
<feature type="compositionally biased region" description="Low complexity" evidence="5">
    <location>
        <begin position="450"/>
        <end position="467"/>
    </location>
</feature>
<keyword evidence="2 6" id="KW-0812">Transmembrane</keyword>
<keyword evidence="4 6" id="KW-0472">Membrane</keyword>
<dbReference type="InterPro" id="IPR000276">
    <property type="entry name" value="GPCR_Rhodpsn"/>
</dbReference>
<feature type="transmembrane region" description="Helical" evidence="6">
    <location>
        <begin position="207"/>
        <end position="230"/>
    </location>
</feature>
<dbReference type="CDD" id="cd00637">
    <property type="entry name" value="7tm_classA_rhodopsin-like"/>
    <property type="match status" value="1"/>
</dbReference>
<dbReference type="Proteomes" id="UP001600888">
    <property type="component" value="Unassembled WGS sequence"/>
</dbReference>
<evidence type="ECO:0000313" key="7">
    <source>
        <dbReference type="EMBL" id="KAL2283967.1"/>
    </source>
</evidence>
<dbReference type="Gene3D" id="1.20.1070.10">
    <property type="entry name" value="Rhodopsin 7-helix transmembrane proteins"/>
    <property type="match status" value="1"/>
</dbReference>
<evidence type="ECO:0000256" key="1">
    <source>
        <dbReference type="ARBA" id="ARBA00004141"/>
    </source>
</evidence>
<evidence type="ECO:0000256" key="5">
    <source>
        <dbReference type="SAM" id="MobiDB-lite"/>
    </source>
</evidence>
<comment type="caution">
    <text evidence="7">The sequence shown here is derived from an EMBL/GenBank/DDBJ whole genome shotgun (WGS) entry which is preliminary data.</text>
</comment>